<proteinExistence type="predicted"/>
<feature type="region of interest" description="Disordered" evidence="2">
    <location>
        <begin position="29"/>
        <end position="48"/>
    </location>
</feature>
<comment type="caution">
    <text evidence="3">The sequence shown here is derived from an EMBL/GenBank/DDBJ whole genome shotgun (WGS) entry which is preliminary data.</text>
</comment>
<dbReference type="AlphaFoldDB" id="A0A397S4J9"/>
<dbReference type="Proteomes" id="UP000265703">
    <property type="component" value="Unassembled WGS sequence"/>
</dbReference>
<sequence length="384" mass="45588">MAKTLIKTFQTEKTPLKHAPNTPMEYTLKKSRQEINRENYLKNKEKRNFQAKERYQQQKELEQKQQAENLSKYYGAEAIKILIYEKARVENNYLTEEEKLERQSQEYLKEIELTKFHEERGKIKCPCYSCEMKGKIRKEVKGKIDKELKELEQAESEKGECNECGKIRVLDEENGLFLISGGVLFYQWKTKREQQEQDQIEQKKQELEARLKEIQEFRDQVQQVYELQNSHLTSTADLVDNLEIHNFFTDLLNTCSEKFATIKSINLSQLPLHFESFHFDRKTGKGSGEMGRCWVENIIYLVNQKEVHISLNRLYLLNKLGIDRYFTSDDYSYIDISFDKMIDTCCHELTHYLQYVKHGKSSCESDLSLNNGKYDEELAREHKE</sequence>
<protein>
    <submittedName>
        <fullName evidence="3">Uncharacterized protein</fullName>
    </submittedName>
</protein>
<organism evidence="3 4">
    <name type="scientific">Glomus cerebriforme</name>
    <dbReference type="NCBI Taxonomy" id="658196"/>
    <lineage>
        <taxon>Eukaryota</taxon>
        <taxon>Fungi</taxon>
        <taxon>Fungi incertae sedis</taxon>
        <taxon>Mucoromycota</taxon>
        <taxon>Glomeromycotina</taxon>
        <taxon>Glomeromycetes</taxon>
        <taxon>Glomerales</taxon>
        <taxon>Glomeraceae</taxon>
        <taxon>Glomus</taxon>
    </lineage>
</organism>
<evidence type="ECO:0000313" key="4">
    <source>
        <dbReference type="Proteomes" id="UP000265703"/>
    </source>
</evidence>
<dbReference type="EMBL" id="QKYT01001201">
    <property type="protein sequence ID" value="RIA79646.1"/>
    <property type="molecule type" value="Genomic_DNA"/>
</dbReference>
<reference evidence="3 4" key="1">
    <citation type="submission" date="2018-06" db="EMBL/GenBank/DDBJ databases">
        <title>Comparative genomics reveals the genomic features of Rhizophagus irregularis, R. cerebriforme, R. diaphanum and Gigaspora rosea, and their symbiotic lifestyle signature.</title>
        <authorList>
            <person name="Morin E."/>
            <person name="San Clemente H."/>
            <person name="Chen E.C.H."/>
            <person name="De La Providencia I."/>
            <person name="Hainaut M."/>
            <person name="Kuo A."/>
            <person name="Kohler A."/>
            <person name="Murat C."/>
            <person name="Tang N."/>
            <person name="Roy S."/>
            <person name="Loubradou J."/>
            <person name="Henrissat B."/>
            <person name="Grigoriev I.V."/>
            <person name="Corradi N."/>
            <person name="Roux C."/>
            <person name="Martin F.M."/>
        </authorList>
    </citation>
    <scope>NUCLEOTIDE SEQUENCE [LARGE SCALE GENOMIC DNA]</scope>
    <source>
        <strain evidence="3 4">DAOM 227022</strain>
    </source>
</reference>
<keyword evidence="1" id="KW-0175">Coiled coil</keyword>
<dbReference type="OrthoDB" id="2433953at2759"/>
<evidence type="ECO:0000313" key="3">
    <source>
        <dbReference type="EMBL" id="RIA79646.1"/>
    </source>
</evidence>
<gene>
    <name evidence="3" type="ORF">C1645_840216</name>
</gene>
<evidence type="ECO:0000256" key="1">
    <source>
        <dbReference type="SAM" id="Coils"/>
    </source>
</evidence>
<evidence type="ECO:0000256" key="2">
    <source>
        <dbReference type="SAM" id="MobiDB-lite"/>
    </source>
</evidence>
<feature type="coiled-coil region" evidence="1">
    <location>
        <begin position="190"/>
        <end position="224"/>
    </location>
</feature>
<accession>A0A397S4J9</accession>
<name>A0A397S4J9_9GLOM</name>
<keyword evidence="4" id="KW-1185">Reference proteome</keyword>